<proteinExistence type="predicted"/>
<sequence length="78" mass="8905">SGILLETHFLMEMQDQLSLTIGLEDDLVEMKGKVVYCNEEEGGKFKMGIEFFEVDNNALQVLKQYIVLFKSLRDSSAK</sequence>
<dbReference type="AlphaFoldDB" id="X0VR21"/>
<comment type="caution">
    <text evidence="2">The sequence shown here is derived from an EMBL/GenBank/DDBJ whole genome shotgun (WGS) entry which is preliminary data.</text>
</comment>
<dbReference type="Pfam" id="PF07238">
    <property type="entry name" value="PilZ"/>
    <property type="match status" value="1"/>
</dbReference>
<accession>X0VR21</accession>
<evidence type="ECO:0000313" key="2">
    <source>
        <dbReference type="EMBL" id="GAG13592.1"/>
    </source>
</evidence>
<evidence type="ECO:0000259" key="1">
    <source>
        <dbReference type="Pfam" id="PF07238"/>
    </source>
</evidence>
<name>X0VR21_9ZZZZ</name>
<feature type="domain" description="PilZ" evidence="1">
    <location>
        <begin position="1"/>
        <end position="66"/>
    </location>
</feature>
<gene>
    <name evidence="2" type="ORF">S01H1_35841</name>
</gene>
<dbReference type="GO" id="GO:0035438">
    <property type="term" value="F:cyclic-di-GMP binding"/>
    <property type="evidence" value="ECO:0007669"/>
    <property type="project" value="InterPro"/>
</dbReference>
<dbReference type="InterPro" id="IPR009875">
    <property type="entry name" value="PilZ_domain"/>
</dbReference>
<feature type="non-terminal residue" evidence="2">
    <location>
        <position position="1"/>
    </location>
</feature>
<dbReference type="EMBL" id="BARS01022415">
    <property type="protein sequence ID" value="GAG13592.1"/>
    <property type="molecule type" value="Genomic_DNA"/>
</dbReference>
<reference evidence="2" key="1">
    <citation type="journal article" date="2014" name="Front. Microbiol.">
        <title>High frequency of phylogenetically diverse reductive dehalogenase-homologous genes in deep subseafloor sedimentary metagenomes.</title>
        <authorList>
            <person name="Kawai M."/>
            <person name="Futagami T."/>
            <person name="Toyoda A."/>
            <person name="Takaki Y."/>
            <person name="Nishi S."/>
            <person name="Hori S."/>
            <person name="Arai W."/>
            <person name="Tsubouchi T."/>
            <person name="Morono Y."/>
            <person name="Uchiyama I."/>
            <person name="Ito T."/>
            <person name="Fujiyama A."/>
            <person name="Inagaki F."/>
            <person name="Takami H."/>
        </authorList>
    </citation>
    <scope>NUCLEOTIDE SEQUENCE</scope>
    <source>
        <strain evidence="2">Expedition CK06-06</strain>
    </source>
</reference>
<organism evidence="2">
    <name type="scientific">marine sediment metagenome</name>
    <dbReference type="NCBI Taxonomy" id="412755"/>
    <lineage>
        <taxon>unclassified sequences</taxon>
        <taxon>metagenomes</taxon>
        <taxon>ecological metagenomes</taxon>
    </lineage>
</organism>
<protein>
    <recommendedName>
        <fullName evidence="1">PilZ domain-containing protein</fullName>
    </recommendedName>
</protein>
<dbReference type="Gene3D" id="2.40.10.220">
    <property type="entry name" value="predicted glycosyltransferase like domains"/>
    <property type="match status" value="1"/>
</dbReference>